<keyword evidence="3 11" id="KW-0812">Transmembrane</keyword>
<sequence>MSNESKKTPPGKNSEASKKTFKKLNAKPVKGIGKKILPAKEQINENDGSEGLGGTNASAQEELPNLESSTRCKEALTRVPASYKLTDETIPEEKKNNENEEGPSLPAEAIQGTSSLDTLILKKKDSHQFCRICHEVGKSDSFISPCKCKGSLSLVHKWCLERWLAESDTNHCELCGFVYNVYRRPKYRLIPSLFLWAWNGAPLRERRLMMYDAVLFAIICPLILFISVFSFKVVESVITGDIIERLASFQTKVGVQLRSEDLQLIATLLARTFQMTLISLMITFDVGFISWSVMRFQYYIRRWYRWYRRNSHVILTGYPEISRNPLINESSSSANNIRSVSF</sequence>
<reference evidence="13 14" key="1">
    <citation type="submission" date="2022-12" db="EMBL/GenBank/DDBJ databases">
        <title>Chromosome-level genome assembly of true bugs.</title>
        <authorList>
            <person name="Ma L."/>
            <person name="Li H."/>
        </authorList>
    </citation>
    <scope>NUCLEOTIDE SEQUENCE [LARGE SCALE GENOMIC DNA]</scope>
    <source>
        <strain evidence="13">Lab_2022b</strain>
    </source>
</reference>
<evidence type="ECO:0000313" key="14">
    <source>
        <dbReference type="Proteomes" id="UP001461498"/>
    </source>
</evidence>
<dbReference type="GO" id="GO:0016020">
    <property type="term" value="C:membrane"/>
    <property type="evidence" value="ECO:0007669"/>
    <property type="project" value="UniProtKB-SubCell"/>
</dbReference>
<feature type="domain" description="RING-CH-type" evidence="12">
    <location>
        <begin position="122"/>
        <end position="182"/>
    </location>
</feature>
<keyword evidence="14" id="KW-1185">Reference proteome</keyword>
<feature type="region of interest" description="Disordered" evidence="10">
    <location>
        <begin position="83"/>
        <end position="108"/>
    </location>
</feature>
<evidence type="ECO:0000256" key="5">
    <source>
        <dbReference type="ARBA" id="ARBA00022771"/>
    </source>
</evidence>
<feature type="transmembrane region" description="Helical" evidence="11">
    <location>
        <begin position="213"/>
        <end position="231"/>
    </location>
</feature>
<keyword evidence="8 11" id="KW-1133">Transmembrane helix</keyword>
<evidence type="ECO:0000256" key="6">
    <source>
        <dbReference type="ARBA" id="ARBA00022786"/>
    </source>
</evidence>
<organism evidence="13 14">
    <name type="scientific">Rhynocoris fuscipes</name>
    <dbReference type="NCBI Taxonomy" id="488301"/>
    <lineage>
        <taxon>Eukaryota</taxon>
        <taxon>Metazoa</taxon>
        <taxon>Ecdysozoa</taxon>
        <taxon>Arthropoda</taxon>
        <taxon>Hexapoda</taxon>
        <taxon>Insecta</taxon>
        <taxon>Pterygota</taxon>
        <taxon>Neoptera</taxon>
        <taxon>Paraneoptera</taxon>
        <taxon>Hemiptera</taxon>
        <taxon>Heteroptera</taxon>
        <taxon>Panheteroptera</taxon>
        <taxon>Cimicomorpha</taxon>
        <taxon>Reduviidae</taxon>
        <taxon>Harpactorinae</taxon>
        <taxon>Harpactorini</taxon>
        <taxon>Rhynocoris</taxon>
    </lineage>
</organism>
<dbReference type="SUPFAM" id="SSF57850">
    <property type="entry name" value="RING/U-box"/>
    <property type="match status" value="1"/>
</dbReference>
<evidence type="ECO:0000256" key="8">
    <source>
        <dbReference type="ARBA" id="ARBA00022989"/>
    </source>
</evidence>
<evidence type="ECO:0000313" key="13">
    <source>
        <dbReference type="EMBL" id="KAK9504503.1"/>
    </source>
</evidence>
<dbReference type="Gene3D" id="3.30.40.10">
    <property type="entry name" value="Zinc/RING finger domain, C3HC4 (zinc finger)"/>
    <property type="match status" value="1"/>
</dbReference>
<proteinExistence type="predicted"/>
<dbReference type="PANTHER" id="PTHR46065">
    <property type="entry name" value="E3 UBIQUITIN-PROTEIN LIGASE MARCH 2/3 FAMILY MEMBER"/>
    <property type="match status" value="1"/>
</dbReference>
<accession>A0AAW1D371</accession>
<evidence type="ECO:0000256" key="11">
    <source>
        <dbReference type="SAM" id="Phobius"/>
    </source>
</evidence>
<keyword evidence="5" id="KW-0863">Zinc-finger</keyword>
<comment type="subcellular location">
    <subcellularLocation>
        <location evidence="1">Membrane</location>
        <topology evidence="1">Multi-pass membrane protein</topology>
    </subcellularLocation>
</comment>
<dbReference type="SMART" id="SM00744">
    <property type="entry name" value="RINGv"/>
    <property type="match status" value="1"/>
</dbReference>
<name>A0AAW1D371_9HEMI</name>
<dbReference type="InterPro" id="IPR011016">
    <property type="entry name" value="Znf_RING-CH"/>
</dbReference>
<dbReference type="AlphaFoldDB" id="A0AAW1D371"/>
<keyword evidence="4" id="KW-0479">Metal-binding</keyword>
<dbReference type="Proteomes" id="UP001461498">
    <property type="component" value="Unassembled WGS sequence"/>
</dbReference>
<dbReference type="GO" id="GO:0016567">
    <property type="term" value="P:protein ubiquitination"/>
    <property type="evidence" value="ECO:0007669"/>
    <property type="project" value="TreeGrafter"/>
</dbReference>
<dbReference type="GO" id="GO:0004842">
    <property type="term" value="F:ubiquitin-protein transferase activity"/>
    <property type="evidence" value="ECO:0007669"/>
    <property type="project" value="TreeGrafter"/>
</dbReference>
<evidence type="ECO:0000256" key="4">
    <source>
        <dbReference type="ARBA" id="ARBA00022723"/>
    </source>
</evidence>
<dbReference type="InterPro" id="IPR013083">
    <property type="entry name" value="Znf_RING/FYVE/PHD"/>
</dbReference>
<feature type="transmembrane region" description="Helical" evidence="11">
    <location>
        <begin position="277"/>
        <end position="300"/>
    </location>
</feature>
<dbReference type="GO" id="GO:0008270">
    <property type="term" value="F:zinc ion binding"/>
    <property type="evidence" value="ECO:0007669"/>
    <property type="project" value="UniProtKB-KW"/>
</dbReference>
<keyword evidence="7" id="KW-0862">Zinc</keyword>
<evidence type="ECO:0000256" key="1">
    <source>
        <dbReference type="ARBA" id="ARBA00004141"/>
    </source>
</evidence>
<evidence type="ECO:0000256" key="10">
    <source>
        <dbReference type="SAM" id="MobiDB-lite"/>
    </source>
</evidence>
<gene>
    <name evidence="13" type="ORF">O3M35_010820</name>
</gene>
<feature type="region of interest" description="Disordered" evidence="10">
    <location>
        <begin position="1"/>
        <end position="71"/>
    </location>
</feature>
<evidence type="ECO:0000256" key="9">
    <source>
        <dbReference type="ARBA" id="ARBA00023136"/>
    </source>
</evidence>
<evidence type="ECO:0000256" key="7">
    <source>
        <dbReference type="ARBA" id="ARBA00022833"/>
    </source>
</evidence>
<dbReference type="PROSITE" id="PS51292">
    <property type="entry name" value="ZF_RING_CH"/>
    <property type="match status" value="1"/>
</dbReference>
<dbReference type="Pfam" id="PF12906">
    <property type="entry name" value="RINGv"/>
    <property type="match status" value="1"/>
</dbReference>
<dbReference type="EMBL" id="JAPXFL010000007">
    <property type="protein sequence ID" value="KAK9504503.1"/>
    <property type="molecule type" value="Genomic_DNA"/>
</dbReference>
<keyword evidence="9 11" id="KW-0472">Membrane</keyword>
<feature type="compositionally biased region" description="Basic and acidic residues" evidence="10">
    <location>
        <begin position="85"/>
        <end position="98"/>
    </location>
</feature>
<keyword evidence="6" id="KW-0833">Ubl conjugation pathway</keyword>
<evidence type="ECO:0000256" key="3">
    <source>
        <dbReference type="ARBA" id="ARBA00022692"/>
    </source>
</evidence>
<keyword evidence="2" id="KW-0808">Transferase</keyword>
<protein>
    <recommendedName>
        <fullName evidence="12">RING-CH-type domain-containing protein</fullName>
    </recommendedName>
</protein>
<dbReference type="PANTHER" id="PTHR46065:SF3">
    <property type="entry name" value="FI20425P1"/>
    <property type="match status" value="1"/>
</dbReference>
<evidence type="ECO:0000259" key="12">
    <source>
        <dbReference type="PROSITE" id="PS51292"/>
    </source>
</evidence>
<evidence type="ECO:0000256" key="2">
    <source>
        <dbReference type="ARBA" id="ARBA00022679"/>
    </source>
</evidence>
<comment type="caution">
    <text evidence="13">The sequence shown here is derived from an EMBL/GenBank/DDBJ whole genome shotgun (WGS) entry which is preliminary data.</text>
</comment>